<comment type="cofactor">
    <cofactor evidence="2">
        <name>Mg(2+)</name>
        <dbReference type="ChEBI" id="CHEBI:18420"/>
    </cofactor>
</comment>
<evidence type="ECO:0000256" key="2">
    <source>
        <dbReference type="ARBA" id="ARBA00001946"/>
    </source>
</evidence>
<evidence type="ECO:0000256" key="5">
    <source>
        <dbReference type="ARBA" id="ARBA00022842"/>
    </source>
</evidence>
<protein>
    <submittedName>
        <fullName evidence="8">Putative NUDIX hydrolase</fullName>
    </submittedName>
</protein>
<dbReference type="InterPro" id="IPR015797">
    <property type="entry name" value="NUDIX_hydrolase-like_dom_sf"/>
</dbReference>
<dbReference type="PANTHER" id="PTHR12992">
    <property type="entry name" value="NUDIX HYDROLASE"/>
    <property type="match status" value="1"/>
</dbReference>
<comment type="cofactor">
    <cofactor evidence="1">
        <name>Mn(2+)</name>
        <dbReference type="ChEBI" id="CHEBI:29035"/>
    </cofactor>
</comment>
<evidence type="ECO:0000313" key="8">
    <source>
        <dbReference type="EMBL" id="BBB90274.1"/>
    </source>
</evidence>
<sequence length="216" mass="23833">MYNLHNISALRKSLPAVLAIRQPGLGNEGDYIQAAITVPLIEKEGELAVLFEVRSQAVARQPGDICFPGGKIEANDVGPLAAAVRETSEELGVPAENIRILGALDYLISPIGVALYPFVAELSLPQNFTLSTGEVAEVFMVPLTYLLNAKPLVTEMEMATKPINGFPFDLLAENYPRGYRRRATYPVLFYKYDKYVIWGLTARVLEGFLKICRTIV</sequence>
<keyword evidence="9" id="KW-1185">Reference proteome</keyword>
<proteinExistence type="predicted"/>
<keyword evidence="3" id="KW-0479">Metal-binding</keyword>
<dbReference type="InterPro" id="IPR045121">
    <property type="entry name" value="CoAse"/>
</dbReference>
<dbReference type="Gene3D" id="3.90.79.10">
    <property type="entry name" value="Nucleoside Triphosphate Pyrophosphohydrolase"/>
    <property type="match status" value="1"/>
</dbReference>
<dbReference type="AlphaFoldDB" id="A0A348AGS6"/>
<evidence type="ECO:0000256" key="4">
    <source>
        <dbReference type="ARBA" id="ARBA00022801"/>
    </source>
</evidence>
<organism evidence="8 9">
    <name type="scientific">Methylomusa anaerophila</name>
    <dbReference type="NCBI Taxonomy" id="1930071"/>
    <lineage>
        <taxon>Bacteria</taxon>
        <taxon>Bacillati</taxon>
        <taxon>Bacillota</taxon>
        <taxon>Negativicutes</taxon>
        <taxon>Selenomonadales</taxon>
        <taxon>Sporomusaceae</taxon>
        <taxon>Methylomusa</taxon>
    </lineage>
</organism>
<dbReference type="GO" id="GO:0010945">
    <property type="term" value="F:coenzyme A diphosphatase activity"/>
    <property type="evidence" value="ECO:0007669"/>
    <property type="project" value="InterPro"/>
</dbReference>
<evidence type="ECO:0000313" key="9">
    <source>
        <dbReference type="Proteomes" id="UP000276437"/>
    </source>
</evidence>
<dbReference type="Proteomes" id="UP000276437">
    <property type="component" value="Chromosome"/>
</dbReference>
<dbReference type="KEGG" id="mana:MAMMFC1_00922"/>
<keyword evidence="6" id="KW-0464">Manganese</keyword>
<dbReference type="EMBL" id="AP018449">
    <property type="protein sequence ID" value="BBB90274.1"/>
    <property type="molecule type" value="Genomic_DNA"/>
</dbReference>
<dbReference type="InterPro" id="IPR000086">
    <property type="entry name" value="NUDIX_hydrolase_dom"/>
</dbReference>
<evidence type="ECO:0000256" key="6">
    <source>
        <dbReference type="ARBA" id="ARBA00023211"/>
    </source>
</evidence>
<dbReference type="OrthoDB" id="9802805at2"/>
<evidence type="ECO:0000256" key="3">
    <source>
        <dbReference type="ARBA" id="ARBA00022723"/>
    </source>
</evidence>
<accession>A0A348AGS6</accession>
<reference evidence="8 9" key="1">
    <citation type="journal article" date="2018" name="Int. J. Syst. Evol. Microbiol.">
        <title>Methylomusa anaerophila gen. nov., sp. nov., an anaerobic methanol-utilizing bacterium isolated from a microbial fuel cell.</title>
        <authorList>
            <person name="Amano N."/>
            <person name="Yamamuro A."/>
            <person name="Miyahara M."/>
            <person name="Kouzuma A."/>
            <person name="Abe T."/>
            <person name="Watanabe K."/>
        </authorList>
    </citation>
    <scope>NUCLEOTIDE SEQUENCE [LARGE SCALE GENOMIC DNA]</scope>
    <source>
        <strain evidence="8 9">MMFC1</strain>
    </source>
</reference>
<dbReference type="SUPFAM" id="SSF55811">
    <property type="entry name" value="Nudix"/>
    <property type="match status" value="1"/>
</dbReference>
<dbReference type="CDD" id="cd03426">
    <property type="entry name" value="NUDIX_CoAse_Nudt7"/>
    <property type="match status" value="1"/>
</dbReference>
<keyword evidence="5" id="KW-0460">Magnesium</keyword>
<dbReference type="PANTHER" id="PTHR12992:SF11">
    <property type="entry name" value="MITOCHONDRIAL COENZYME A DIPHOSPHATASE NUDT8"/>
    <property type="match status" value="1"/>
</dbReference>
<evidence type="ECO:0000256" key="1">
    <source>
        <dbReference type="ARBA" id="ARBA00001936"/>
    </source>
</evidence>
<dbReference type="PROSITE" id="PS51462">
    <property type="entry name" value="NUDIX"/>
    <property type="match status" value="1"/>
</dbReference>
<dbReference type="Pfam" id="PF00293">
    <property type="entry name" value="NUDIX"/>
    <property type="match status" value="1"/>
</dbReference>
<keyword evidence="4 8" id="KW-0378">Hydrolase</keyword>
<evidence type="ECO:0000259" key="7">
    <source>
        <dbReference type="PROSITE" id="PS51462"/>
    </source>
</evidence>
<dbReference type="GO" id="GO:0046872">
    <property type="term" value="F:metal ion binding"/>
    <property type="evidence" value="ECO:0007669"/>
    <property type="project" value="UniProtKB-KW"/>
</dbReference>
<dbReference type="RefSeq" id="WP_126306872.1">
    <property type="nucleotide sequence ID" value="NZ_AP018449.1"/>
</dbReference>
<gene>
    <name evidence="8" type="ORF">MAMMFC1_00922</name>
</gene>
<name>A0A348AGS6_9FIRM</name>
<feature type="domain" description="Nudix hydrolase" evidence="7">
    <location>
        <begin position="31"/>
        <end position="166"/>
    </location>
</feature>